<keyword evidence="2" id="KW-0479">Metal-binding</keyword>
<feature type="domain" description="Terpene synthase metal-binding" evidence="5">
    <location>
        <begin position="167"/>
        <end position="237"/>
    </location>
</feature>
<evidence type="ECO:0000256" key="2">
    <source>
        <dbReference type="ARBA" id="ARBA00022723"/>
    </source>
</evidence>
<proteinExistence type="predicted"/>
<dbReference type="OMA" id="WEMAIQT"/>
<feature type="domain" description="Terpene synthase N-terminal" evidence="4">
    <location>
        <begin position="21"/>
        <end position="119"/>
    </location>
</feature>
<evidence type="ECO:0000256" key="1">
    <source>
        <dbReference type="ARBA" id="ARBA00001946"/>
    </source>
</evidence>
<keyword evidence="3" id="KW-0456">Lyase</keyword>
<dbReference type="EnsemblPlants" id="AUR62029248-RA">
    <property type="protein sequence ID" value="AUR62029248-RA:cds"/>
    <property type="gene ID" value="AUR62029248"/>
</dbReference>
<evidence type="ECO:0000259" key="5">
    <source>
        <dbReference type="Pfam" id="PF03936"/>
    </source>
</evidence>
<dbReference type="PANTHER" id="PTHR31225">
    <property type="entry name" value="OS04G0344100 PROTEIN-RELATED"/>
    <property type="match status" value="1"/>
</dbReference>
<evidence type="ECO:0000256" key="3">
    <source>
        <dbReference type="ARBA" id="ARBA00023239"/>
    </source>
</evidence>
<dbReference type="Gene3D" id="1.10.600.10">
    <property type="entry name" value="Farnesyl Diphosphate Synthase"/>
    <property type="match status" value="2"/>
</dbReference>
<dbReference type="SUPFAM" id="SSF48576">
    <property type="entry name" value="Terpenoid synthases"/>
    <property type="match status" value="1"/>
</dbReference>
<dbReference type="SUPFAM" id="SSF48239">
    <property type="entry name" value="Terpenoid cyclases/Protein prenyltransferases"/>
    <property type="match status" value="1"/>
</dbReference>
<dbReference type="InterPro" id="IPR036965">
    <property type="entry name" value="Terpene_synth_N_sf"/>
</dbReference>
<organism evidence="6 7">
    <name type="scientific">Chenopodium quinoa</name>
    <name type="common">Quinoa</name>
    <dbReference type="NCBI Taxonomy" id="63459"/>
    <lineage>
        <taxon>Eukaryota</taxon>
        <taxon>Viridiplantae</taxon>
        <taxon>Streptophyta</taxon>
        <taxon>Embryophyta</taxon>
        <taxon>Tracheophyta</taxon>
        <taxon>Spermatophyta</taxon>
        <taxon>Magnoliopsida</taxon>
        <taxon>eudicotyledons</taxon>
        <taxon>Gunneridae</taxon>
        <taxon>Pentapetalae</taxon>
        <taxon>Caryophyllales</taxon>
        <taxon>Chenopodiaceae</taxon>
        <taxon>Chenopodioideae</taxon>
        <taxon>Atripliceae</taxon>
        <taxon>Chenopodium</taxon>
    </lineage>
</organism>
<evidence type="ECO:0000259" key="4">
    <source>
        <dbReference type="Pfam" id="PF01397"/>
    </source>
</evidence>
<comment type="cofactor">
    <cofactor evidence="1">
        <name>Mg(2+)</name>
        <dbReference type="ChEBI" id="CHEBI:18420"/>
    </cofactor>
</comment>
<dbReference type="Pfam" id="PF03936">
    <property type="entry name" value="Terpene_synth_C"/>
    <property type="match status" value="1"/>
</dbReference>
<dbReference type="InterPro" id="IPR050148">
    <property type="entry name" value="Terpene_synthase-like"/>
</dbReference>
<protein>
    <recommendedName>
        <fullName evidence="8">Terpene synthase N-terminal domain-containing protein</fullName>
    </recommendedName>
</protein>
<dbReference type="Gene3D" id="1.50.10.130">
    <property type="entry name" value="Terpene synthase, N-terminal domain"/>
    <property type="match status" value="1"/>
</dbReference>
<dbReference type="InterPro" id="IPR008949">
    <property type="entry name" value="Isoprenoid_synthase_dom_sf"/>
</dbReference>
<dbReference type="InterPro" id="IPR005630">
    <property type="entry name" value="Terpene_synthase_metal-bd"/>
</dbReference>
<evidence type="ECO:0008006" key="8">
    <source>
        <dbReference type="Google" id="ProtNLM"/>
    </source>
</evidence>
<dbReference type="InterPro" id="IPR001906">
    <property type="entry name" value="Terpene_synth_N"/>
</dbReference>
<keyword evidence="7" id="KW-1185">Reference proteome</keyword>
<dbReference type="Pfam" id="PF01397">
    <property type="entry name" value="Terpene_synth"/>
    <property type="match status" value="1"/>
</dbReference>
<dbReference type="AlphaFoldDB" id="A0A803MGZ6"/>
<reference evidence="6" key="2">
    <citation type="submission" date="2021-03" db="UniProtKB">
        <authorList>
            <consortium name="EnsemblPlants"/>
        </authorList>
    </citation>
    <scope>IDENTIFICATION</scope>
</reference>
<reference evidence="6" key="1">
    <citation type="journal article" date="2017" name="Nature">
        <title>The genome of Chenopodium quinoa.</title>
        <authorList>
            <person name="Jarvis D.E."/>
            <person name="Ho Y.S."/>
            <person name="Lightfoot D.J."/>
            <person name="Schmoeckel S.M."/>
            <person name="Li B."/>
            <person name="Borm T.J.A."/>
            <person name="Ohyanagi H."/>
            <person name="Mineta K."/>
            <person name="Michell C.T."/>
            <person name="Saber N."/>
            <person name="Kharbatia N.M."/>
            <person name="Rupper R.R."/>
            <person name="Sharp A.R."/>
            <person name="Dally N."/>
            <person name="Boughton B.A."/>
            <person name="Woo Y.H."/>
            <person name="Gao G."/>
            <person name="Schijlen E.G.W.M."/>
            <person name="Guo X."/>
            <person name="Momin A.A."/>
            <person name="Negrao S."/>
            <person name="Al-Babili S."/>
            <person name="Gehring C."/>
            <person name="Roessner U."/>
            <person name="Jung C."/>
            <person name="Murphy K."/>
            <person name="Arold S.T."/>
            <person name="Gojobori T."/>
            <person name="van der Linden C.G."/>
            <person name="van Loo E.N."/>
            <person name="Jellen E.N."/>
            <person name="Maughan P.J."/>
            <person name="Tester M."/>
        </authorList>
    </citation>
    <scope>NUCLEOTIDE SEQUENCE [LARGE SCALE GENOMIC DNA]</scope>
    <source>
        <strain evidence="6">cv. PI 614886</strain>
    </source>
</reference>
<dbReference type="PANTHER" id="PTHR31225:SF221">
    <property type="entry name" value="(-)-GERMACRENE D SYNTHASE"/>
    <property type="match status" value="1"/>
</dbReference>
<dbReference type="InterPro" id="IPR008930">
    <property type="entry name" value="Terpenoid_cyclase/PrenylTrfase"/>
</dbReference>
<dbReference type="GO" id="GO:0010333">
    <property type="term" value="F:terpene synthase activity"/>
    <property type="evidence" value="ECO:0007669"/>
    <property type="project" value="InterPro"/>
</dbReference>
<sequence length="245" mass="28646">MECEKESAEISRPLADFHPNVWGDQFLTYCPPDEVILRKMEQEAEQLKEIVRKEILVVDKDPKERLVFLDSIHRLGVAYHFENEIEDTYQEFHKKMYDDSSFEDDLYYVSLRFRLLRHNMVSMFHVISHHLHHHDIEPLSNSPMSHKIAASSCVPASQYLPRAQPLPGMGEFATKDAFEWVNQYPKAIKDSCIIGRLMNDISSHEFEVKRGHIVTALNSHMGQFGKSMEETIRSFDQRWSVHGRT</sequence>
<accession>A0A803MGZ6</accession>
<evidence type="ECO:0000313" key="6">
    <source>
        <dbReference type="EnsemblPlants" id="AUR62029248-RA:cds"/>
    </source>
</evidence>
<dbReference type="GO" id="GO:0000287">
    <property type="term" value="F:magnesium ion binding"/>
    <property type="evidence" value="ECO:0007669"/>
    <property type="project" value="InterPro"/>
</dbReference>
<dbReference type="Proteomes" id="UP000596660">
    <property type="component" value="Unplaced"/>
</dbReference>
<dbReference type="Gramene" id="AUR62029248-RA">
    <property type="protein sequence ID" value="AUR62029248-RA:cds"/>
    <property type="gene ID" value="AUR62029248"/>
</dbReference>
<name>A0A803MGZ6_CHEQI</name>
<evidence type="ECO:0000313" key="7">
    <source>
        <dbReference type="Proteomes" id="UP000596660"/>
    </source>
</evidence>
<dbReference type="GO" id="GO:0016114">
    <property type="term" value="P:terpenoid biosynthetic process"/>
    <property type="evidence" value="ECO:0007669"/>
    <property type="project" value="InterPro"/>
</dbReference>